<organism evidence="2 3">
    <name type="scientific">Enterococcus phoeniculicola ATCC BAA-412</name>
    <dbReference type="NCBI Taxonomy" id="1158610"/>
    <lineage>
        <taxon>Bacteria</taxon>
        <taxon>Bacillati</taxon>
        <taxon>Bacillota</taxon>
        <taxon>Bacilli</taxon>
        <taxon>Lactobacillales</taxon>
        <taxon>Enterococcaceae</taxon>
        <taxon>Enterococcus</taxon>
    </lineage>
</organism>
<dbReference type="STRING" id="154621.RV11_GL003074"/>
<protein>
    <submittedName>
        <fullName evidence="2">Uncharacterized protein</fullName>
    </submittedName>
</protein>
<feature type="region of interest" description="Disordered" evidence="1">
    <location>
        <begin position="114"/>
        <end position="149"/>
    </location>
</feature>
<feature type="compositionally biased region" description="Basic and acidic residues" evidence="1">
    <location>
        <begin position="137"/>
        <end position="149"/>
    </location>
</feature>
<dbReference type="PATRIC" id="fig|1158610.3.peg.2081"/>
<comment type="caution">
    <text evidence="2">The sequence shown here is derived from an EMBL/GenBank/DDBJ whole genome shotgun (WGS) entry which is preliminary data.</text>
</comment>
<evidence type="ECO:0000313" key="3">
    <source>
        <dbReference type="Proteomes" id="UP000013785"/>
    </source>
</evidence>
<dbReference type="EMBL" id="AJAT01000016">
    <property type="protein sequence ID" value="EOL43108.1"/>
    <property type="molecule type" value="Genomic_DNA"/>
</dbReference>
<evidence type="ECO:0000256" key="1">
    <source>
        <dbReference type="SAM" id="MobiDB-lite"/>
    </source>
</evidence>
<dbReference type="AlphaFoldDB" id="R3TPU5"/>
<dbReference type="HOGENOM" id="CLU_1183564_0_0_9"/>
<proteinExistence type="predicted"/>
<dbReference type="OrthoDB" id="2183234at2"/>
<gene>
    <name evidence="2" type="ORF">UC3_02085</name>
</gene>
<dbReference type="eggNOG" id="ENOG5033ZA5">
    <property type="taxonomic scope" value="Bacteria"/>
</dbReference>
<sequence>MKKKQKKKLLTQFRPSLDTIREKLFSSMEEKIQTDYGRLFKLGVEKKDKLFLVIHPEKESGEERILIPIDNNFTAILKQIQAGKPAIFDSFRDKLLLEVVSIWGQHRTPLQLVSSTKKEGAVESSEEKKTPASKSASTEKVEKTEPVEAKQEELSTLTLDELKEAISTYPKFFVETTSDSVTIHEQAATGPKLLATISMTELDSFSVEKALDRKYKVKLTLIPLIEAFSKTPLEER</sequence>
<feature type="compositionally biased region" description="Basic and acidic residues" evidence="1">
    <location>
        <begin position="116"/>
        <end position="130"/>
    </location>
</feature>
<dbReference type="Proteomes" id="UP000013785">
    <property type="component" value="Unassembled WGS sequence"/>
</dbReference>
<accession>R3TPU5</accession>
<name>R3TPU5_9ENTE</name>
<dbReference type="RefSeq" id="WP_010768747.1">
    <property type="nucleotide sequence ID" value="NZ_ASWE01000002.1"/>
</dbReference>
<evidence type="ECO:0000313" key="2">
    <source>
        <dbReference type="EMBL" id="EOL43108.1"/>
    </source>
</evidence>
<reference evidence="2 3" key="1">
    <citation type="submission" date="2013-02" db="EMBL/GenBank/DDBJ databases">
        <title>The Genome Sequence of Enterococcus phoeniculicola BAA-412.</title>
        <authorList>
            <consortium name="The Broad Institute Genome Sequencing Platform"/>
            <consortium name="The Broad Institute Genome Sequencing Center for Infectious Disease"/>
            <person name="Earl A.M."/>
            <person name="Gilmore M.S."/>
            <person name="Lebreton F."/>
            <person name="Walker B."/>
            <person name="Young S.K."/>
            <person name="Zeng Q."/>
            <person name="Gargeya S."/>
            <person name="Fitzgerald M."/>
            <person name="Haas B."/>
            <person name="Abouelleil A."/>
            <person name="Alvarado L."/>
            <person name="Arachchi H.M."/>
            <person name="Berlin A.M."/>
            <person name="Chapman S.B."/>
            <person name="Dewar J."/>
            <person name="Goldberg J."/>
            <person name="Griggs A."/>
            <person name="Gujja S."/>
            <person name="Hansen M."/>
            <person name="Howarth C."/>
            <person name="Imamovic A."/>
            <person name="Larimer J."/>
            <person name="McCowan C."/>
            <person name="Murphy C."/>
            <person name="Neiman D."/>
            <person name="Pearson M."/>
            <person name="Priest M."/>
            <person name="Roberts A."/>
            <person name="Saif S."/>
            <person name="Shea T."/>
            <person name="Sisk P."/>
            <person name="Sykes S."/>
            <person name="Wortman J."/>
            <person name="Nusbaum C."/>
            <person name="Birren B."/>
        </authorList>
    </citation>
    <scope>NUCLEOTIDE SEQUENCE [LARGE SCALE GENOMIC DNA]</scope>
    <source>
        <strain evidence="2 3">ATCC BAA-412</strain>
    </source>
</reference>
<keyword evidence="3" id="KW-1185">Reference proteome</keyword>